<protein>
    <submittedName>
        <fullName evidence="3">LLM class F420-dependent oxidoreductase</fullName>
    </submittedName>
</protein>
<dbReference type="InterPro" id="IPR019922">
    <property type="entry name" value="Lucif-like_OxRdatse_MSMEG_4141"/>
</dbReference>
<accession>A0A8J3JCU8</accession>
<dbReference type="NCBIfam" id="TIGR03620">
    <property type="entry name" value="F420_MSMEG_4141"/>
    <property type="match status" value="1"/>
</dbReference>
<dbReference type="EMBL" id="BOMB01000051">
    <property type="protein sequence ID" value="GID16060.1"/>
    <property type="molecule type" value="Genomic_DNA"/>
</dbReference>
<dbReference type="InterPro" id="IPR050564">
    <property type="entry name" value="F420-G6PD/mer"/>
</dbReference>
<proteinExistence type="predicted"/>
<dbReference type="Proteomes" id="UP000612808">
    <property type="component" value="Unassembled WGS sequence"/>
</dbReference>
<evidence type="ECO:0000259" key="2">
    <source>
        <dbReference type="Pfam" id="PF00296"/>
    </source>
</evidence>
<evidence type="ECO:0000313" key="4">
    <source>
        <dbReference type="Proteomes" id="UP000612808"/>
    </source>
</evidence>
<sequence>MIDGGRTGIWLNPGHVPDPAAVPDAAAELEALGYGTLWIGGSPSHDLALPAAALDATRRLTVATGVATIWDGPADALATRYHELNTRHPDRFVLGLGASHSALAPAYAKPFSAMVRFLDGLDAAGVPAAARVLAALGPKMLALSATRAAGSHPYLVTPEHTRQAREILGDGPLLAPEQKVVLSTDPDDARATGRRRLAGYLTLPNYLNSLRRLGFGDEDFADGGSDRLVDALVAWGDADAIAARVAEHRAAGADHVALQVLTADGHLPLREWRALAPSVR</sequence>
<organism evidence="3 4">
    <name type="scientific">Actinocatenispora rupis</name>
    <dbReference type="NCBI Taxonomy" id="519421"/>
    <lineage>
        <taxon>Bacteria</taxon>
        <taxon>Bacillati</taxon>
        <taxon>Actinomycetota</taxon>
        <taxon>Actinomycetes</taxon>
        <taxon>Micromonosporales</taxon>
        <taxon>Micromonosporaceae</taxon>
        <taxon>Actinocatenispora</taxon>
    </lineage>
</organism>
<dbReference type="Pfam" id="PF00296">
    <property type="entry name" value="Bac_luciferase"/>
    <property type="match status" value="1"/>
</dbReference>
<reference evidence="3" key="1">
    <citation type="submission" date="2021-01" db="EMBL/GenBank/DDBJ databases">
        <title>Whole genome shotgun sequence of Actinocatenispora rupis NBRC 107355.</title>
        <authorList>
            <person name="Komaki H."/>
            <person name="Tamura T."/>
        </authorList>
    </citation>
    <scope>NUCLEOTIDE SEQUENCE</scope>
    <source>
        <strain evidence="3">NBRC 107355</strain>
    </source>
</reference>
<keyword evidence="4" id="KW-1185">Reference proteome</keyword>
<name>A0A8J3JCU8_9ACTN</name>
<dbReference type="PANTHER" id="PTHR43244">
    <property type="match status" value="1"/>
</dbReference>
<evidence type="ECO:0000313" key="3">
    <source>
        <dbReference type="EMBL" id="GID16060.1"/>
    </source>
</evidence>
<dbReference type="SUPFAM" id="SSF51679">
    <property type="entry name" value="Bacterial luciferase-like"/>
    <property type="match status" value="1"/>
</dbReference>
<keyword evidence="1" id="KW-0560">Oxidoreductase</keyword>
<feature type="domain" description="Luciferase-like" evidence="2">
    <location>
        <begin position="15"/>
        <end position="103"/>
    </location>
</feature>
<evidence type="ECO:0000256" key="1">
    <source>
        <dbReference type="ARBA" id="ARBA00023002"/>
    </source>
</evidence>
<dbReference type="RefSeq" id="WP_203664635.1">
    <property type="nucleotide sequence ID" value="NZ_BAAAZM010000026.1"/>
</dbReference>
<dbReference type="PANTHER" id="PTHR43244:SF1">
    <property type="entry name" value="5,10-METHYLENETETRAHYDROMETHANOPTERIN REDUCTASE"/>
    <property type="match status" value="1"/>
</dbReference>
<gene>
    <name evidence="3" type="ORF">Aru02nite_69490</name>
</gene>
<dbReference type="GO" id="GO:0016705">
    <property type="term" value="F:oxidoreductase activity, acting on paired donors, with incorporation or reduction of molecular oxygen"/>
    <property type="evidence" value="ECO:0007669"/>
    <property type="project" value="InterPro"/>
</dbReference>
<dbReference type="InterPro" id="IPR011251">
    <property type="entry name" value="Luciferase-like_dom"/>
</dbReference>
<dbReference type="Gene3D" id="3.20.20.30">
    <property type="entry name" value="Luciferase-like domain"/>
    <property type="match status" value="2"/>
</dbReference>
<dbReference type="InterPro" id="IPR036661">
    <property type="entry name" value="Luciferase-like_sf"/>
</dbReference>
<comment type="caution">
    <text evidence="3">The sequence shown here is derived from an EMBL/GenBank/DDBJ whole genome shotgun (WGS) entry which is preliminary data.</text>
</comment>
<dbReference type="AlphaFoldDB" id="A0A8J3JCU8"/>